<dbReference type="Gene3D" id="3.40.190.10">
    <property type="entry name" value="Periplasmic binding protein-like II"/>
    <property type="match status" value="1"/>
</dbReference>
<dbReference type="RefSeq" id="WP_189564423.1">
    <property type="nucleotide sequence ID" value="NZ_BMXF01000002.1"/>
</dbReference>
<protein>
    <submittedName>
        <fullName evidence="2">Uncharacterized protein</fullName>
    </submittedName>
</protein>
<dbReference type="Proteomes" id="UP000598271">
    <property type="component" value="Unassembled WGS sequence"/>
</dbReference>
<evidence type="ECO:0000313" key="3">
    <source>
        <dbReference type="Proteomes" id="UP000598271"/>
    </source>
</evidence>
<evidence type="ECO:0000313" key="2">
    <source>
        <dbReference type="EMBL" id="GHB67646.1"/>
    </source>
</evidence>
<accession>A0A8J3G8M1</accession>
<gene>
    <name evidence="2" type="ORF">GCM10007390_21190</name>
</gene>
<proteinExistence type="predicted"/>
<organism evidence="2 3">
    <name type="scientific">Persicitalea jodogahamensis</name>
    <dbReference type="NCBI Taxonomy" id="402147"/>
    <lineage>
        <taxon>Bacteria</taxon>
        <taxon>Pseudomonadati</taxon>
        <taxon>Bacteroidota</taxon>
        <taxon>Cytophagia</taxon>
        <taxon>Cytophagales</taxon>
        <taxon>Spirosomataceae</taxon>
        <taxon>Persicitalea</taxon>
    </lineage>
</organism>
<keyword evidence="1" id="KW-0732">Signal</keyword>
<name>A0A8J3G8M1_9BACT</name>
<reference evidence="2 3" key="1">
    <citation type="journal article" date="2014" name="Int. J. Syst. Evol. Microbiol.">
        <title>Complete genome sequence of Corynebacterium casei LMG S-19264T (=DSM 44701T), isolated from a smear-ripened cheese.</title>
        <authorList>
            <consortium name="US DOE Joint Genome Institute (JGI-PGF)"/>
            <person name="Walter F."/>
            <person name="Albersmeier A."/>
            <person name="Kalinowski J."/>
            <person name="Ruckert C."/>
        </authorList>
    </citation>
    <scope>NUCLEOTIDE SEQUENCE [LARGE SCALE GENOMIC DNA]</scope>
    <source>
        <strain evidence="2 3">KCTC 12866</strain>
    </source>
</reference>
<sequence>MKNSKKNYLKYSIPRLVLSCIAVLAVMQVYAQESLSVIANQEGAPTELSFKELKSVFLGEKQRWDTGNKVMIALMKTNTKLGLTVCNKVYGMKPDQMNKYWLALVFQGRVSAPYYFNSPTDLQNFVAQNPGAVGILDERVENSDIKTVSVDGKKSI</sequence>
<evidence type="ECO:0000256" key="1">
    <source>
        <dbReference type="SAM" id="SignalP"/>
    </source>
</evidence>
<comment type="caution">
    <text evidence="2">The sequence shown here is derived from an EMBL/GenBank/DDBJ whole genome shotgun (WGS) entry which is preliminary data.</text>
</comment>
<dbReference type="SUPFAM" id="SSF53850">
    <property type="entry name" value="Periplasmic binding protein-like II"/>
    <property type="match status" value="1"/>
</dbReference>
<feature type="chain" id="PRO_5035191422" evidence="1">
    <location>
        <begin position="32"/>
        <end position="156"/>
    </location>
</feature>
<dbReference type="EMBL" id="BMXF01000002">
    <property type="protein sequence ID" value="GHB67646.1"/>
    <property type="molecule type" value="Genomic_DNA"/>
</dbReference>
<feature type="signal peptide" evidence="1">
    <location>
        <begin position="1"/>
        <end position="31"/>
    </location>
</feature>
<dbReference type="AlphaFoldDB" id="A0A8J3G8M1"/>
<keyword evidence="3" id="KW-1185">Reference proteome</keyword>